<dbReference type="Proteomes" id="UP001159405">
    <property type="component" value="Unassembled WGS sequence"/>
</dbReference>
<proteinExistence type="predicted"/>
<accession>A0ABN8QP82</accession>
<comment type="caution">
    <text evidence="1">The sequence shown here is derived from an EMBL/GenBank/DDBJ whole genome shotgun (WGS) entry which is preliminary data.</text>
</comment>
<name>A0ABN8QP82_9CNID</name>
<gene>
    <name evidence="1" type="ORF">PLOB_00009190</name>
</gene>
<reference evidence="1 2" key="1">
    <citation type="submission" date="2022-05" db="EMBL/GenBank/DDBJ databases">
        <authorList>
            <consortium name="Genoscope - CEA"/>
            <person name="William W."/>
        </authorList>
    </citation>
    <scope>NUCLEOTIDE SEQUENCE [LARGE SCALE GENOMIC DNA]</scope>
</reference>
<sequence>MLIKRRQAVFVRDGKGSVTYKLLRNSVQREIKLAKYHFYNHKVAYLEKTDFLDESSGDLKSLANKVNNYFVGLTDGFEALKYSEPTIQPVPPDLLTLKFPSAFLEDFKVCVKVRTLFFISANHVHFLAFDEDDDDDIKPSKRQVSFI</sequence>
<organism evidence="1 2">
    <name type="scientific">Porites lobata</name>
    <dbReference type="NCBI Taxonomy" id="104759"/>
    <lineage>
        <taxon>Eukaryota</taxon>
        <taxon>Metazoa</taxon>
        <taxon>Cnidaria</taxon>
        <taxon>Anthozoa</taxon>
        <taxon>Hexacorallia</taxon>
        <taxon>Scleractinia</taxon>
        <taxon>Fungiina</taxon>
        <taxon>Poritidae</taxon>
        <taxon>Porites</taxon>
    </lineage>
</organism>
<dbReference type="EMBL" id="CALNXK010000144">
    <property type="protein sequence ID" value="CAH3168228.1"/>
    <property type="molecule type" value="Genomic_DNA"/>
</dbReference>
<evidence type="ECO:0000313" key="2">
    <source>
        <dbReference type="Proteomes" id="UP001159405"/>
    </source>
</evidence>
<protein>
    <submittedName>
        <fullName evidence="1">Uncharacterized protein</fullName>
    </submittedName>
</protein>
<keyword evidence="2" id="KW-1185">Reference proteome</keyword>
<evidence type="ECO:0000313" key="1">
    <source>
        <dbReference type="EMBL" id="CAH3168228.1"/>
    </source>
</evidence>